<feature type="domain" description="Bacterial repeat" evidence="4">
    <location>
        <begin position="336"/>
        <end position="395"/>
    </location>
</feature>
<evidence type="ECO:0000259" key="3">
    <source>
        <dbReference type="Pfam" id="PF13472"/>
    </source>
</evidence>
<dbReference type="GO" id="GO:0016787">
    <property type="term" value="F:hydrolase activity"/>
    <property type="evidence" value="ECO:0007669"/>
    <property type="project" value="UniProtKB-KW"/>
</dbReference>
<keyword evidence="5" id="KW-0378">Hydrolase</keyword>
<evidence type="ECO:0000313" key="6">
    <source>
        <dbReference type="Proteomes" id="UP000824193"/>
    </source>
</evidence>
<keyword evidence="2" id="KW-1133">Transmembrane helix</keyword>
<protein>
    <submittedName>
        <fullName evidence="5">SGNH/GDSL hydrolase family protein</fullName>
    </submittedName>
</protein>
<reference evidence="5" key="2">
    <citation type="submission" date="2021-04" db="EMBL/GenBank/DDBJ databases">
        <authorList>
            <person name="Gilroy R."/>
        </authorList>
    </citation>
    <scope>NUCLEOTIDE SEQUENCE</scope>
    <source>
        <strain evidence="5">2239</strain>
    </source>
</reference>
<keyword evidence="2" id="KW-0472">Membrane</keyword>
<dbReference type="Pfam" id="PF18998">
    <property type="entry name" value="Flg_new_2"/>
    <property type="match status" value="1"/>
</dbReference>
<dbReference type="AlphaFoldDB" id="A0A9D2ADV5"/>
<dbReference type="Gene3D" id="3.40.50.1110">
    <property type="entry name" value="SGNH hydrolase"/>
    <property type="match status" value="1"/>
</dbReference>
<accession>A0A9D2ADV5</accession>
<dbReference type="EMBL" id="DXFW01000012">
    <property type="protein sequence ID" value="HIX05305.1"/>
    <property type="molecule type" value="Genomic_DNA"/>
</dbReference>
<reference evidence="5" key="1">
    <citation type="journal article" date="2021" name="PeerJ">
        <title>Extensive microbial diversity within the chicken gut microbiome revealed by metagenomics and culture.</title>
        <authorList>
            <person name="Gilroy R."/>
            <person name="Ravi A."/>
            <person name="Getino M."/>
            <person name="Pursley I."/>
            <person name="Horton D.L."/>
            <person name="Alikhan N.F."/>
            <person name="Baker D."/>
            <person name="Gharbi K."/>
            <person name="Hall N."/>
            <person name="Watson M."/>
            <person name="Adriaenssens E.M."/>
            <person name="Foster-Nyarko E."/>
            <person name="Jarju S."/>
            <person name="Secka A."/>
            <person name="Antonio M."/>
            <person name="Oren A."/>
            <person name="Chaudhuri R.R."/>
            <person name="La Ragione R."/>
            <person name="Hildebrand F."/>
            <person name="Pallen M.J."/>
        </authorList>
    </citation>
    <scope>NUCLEOTIDE SEQUENCE</scope>
    <source>
        <strain evidence="5">2239</strain>
    </source>
</reference>
<feature type="compositionally biased region" description="Low complexity" evidence="1">
    <location>
        <begin position="299"/>
        <end position="308"/>
    </location>
</feature>
<keyword evidence="2" id="KW-0812">Transmembrane</keyword>
<feature type="compositionally biased region" description="Basic and acidic residues" evidence="1">
    <location>
        <begin position="283"/>
        <end position="297"/>
    </location>
</feature>
<evidence type="ECO:0000313" key="5">
    <source>
        <dbReference type="EMBL" id="HIX05305.1"/>
    </source>
</evidence>
<evidence type="ECO:0000259" key="4">
    <source>
        <dbReference type="Pfam" id="PF18998"/>
    </source>
</evidence>
<dbReference type="SUPFAM" id="SSF48726">
    <property type="entry name" value="Immunoglobulin"/>
    <property type="match status" value="1"/>
</dbReference>
<feature type="transmembrane region" description="Helical" evidence="2">
    <location>
        <begin position="21"/>
        <end position="44"/>
    </location>
</feature>
<sequence>MPQNRRKSRGGSAPLTPKQKQAAIVLAICALVLIITIAVVSVVVSKAGGGEPQSGSSSQSSSTSQVVNNGFDASKYGEAVLGTTDDAGKSYIDETIFVGDSNTYRYFQYGMLDLDQVVAVEGLGIQNFTTDKSIYFKGDDNGYSIPDALAKMKPRRVIVMMGTNNADGTMSASDFASNYRTAVEAIKTAYPYTDIIIAAVPPIPEDHGSYPSMSMDTINQFNEALAQMCADNGYKFLNISEVLVGDNGYGKSQYFLSGDIHLKKDALTAIMEYARTHAYLGTEDRRPDTDNIPERRKTGSTGTVTATPTPNPETEKTYTAQYNVDKNVGGTLTSGDEKGKTSLSFKDLTSKSSVSVTAVPAEGYEFIKWSDGNTNATRTDKDFKQNVNVTAMFGAKLVVTIEQGSSGTAKVGDSVRFSAAVSDKSIDKDTMVVWTLDGVQQRVGYSWYFNPTKEGTYSIKASVTVNGKTASAEYKLTVTAGATPAPTPSPSPVPTPSPSPVPTPAISDLPSSYTVTTNSSLQLKVSLANGDPNKVKWTINAGDTNATLSTAVGISTNFNAPAAGTATVTVSVEGGNTLTTTITVTAPATEENPPQQ</sequence>
<dbReference type="Pfam" id="PF13472">
    <property type="entry name" value="Lipase_GDSL_2"/>
    <property type="match status" value="1"/>
</dbReference>
<dbReference type="InterPro" id="IPR013830">
    <property type="entry name" value="SGNH_hydro"/>
</dbReference>
<dbReference type="Proteomes" id="UP000824193">
    <property type="component" value="Unassembled WGS sequence"/>
</dbReference>
<comment type="caution">
    <text evidence="5">The sequence shown here is derived from an EMBL/GenBank/DDBJ whole genome shotgun (WGS) entry which is preliminary data.</text>
</comment>
<feature type="region of interest" description="Disordered" evidence="1">
    <location>
        <begin position="283"/>
        <end position="315"/>
    </location>
</feature>
<dbReference type="SUPFAM" id="SSF52266">
    <property type="entry name" value="SGNH hydrolase"/>
    <property type="match status" value="1"/>
</dbReference>
<dbReference type="Gene3D" id="2.60.40.10">
    <property type="entry name" value="Immunoglobulins"/>
    <property type="match status" value="1"/>
</dbReference>
<evidence type="ECO:0000256" key="1">
    <source>
        <dbReference type="SAM" id="MobiDB-lite"/>
    </source>
</evidence>
<feature type="compositionally biased region" description="Pro residues" evidence="1">
    <location>
        <begin position="485"/>
        <end position="503"/>
    </location>
</feature>
<feature type="region of interest" description="Disordered" evidence="1">
    <location>
        <begin position="481"/>
        <end position="503"/>
    </location>
</feature>
<evidence type="ECO:0000256" key="2">
    <source>
        <dbReference type="SAM" id="Phobius"/>
    </source>
</evidence>
<gene>
    <name evidence="5" type="ORF">H9865_04240</name>
</gene>
<organism evidence="5 6">
    <name type="scientific">Candidatus Allofournierella pullicola</name>
    <dbReference type="NCBI Taxonomy" id="2838596"/>
    <lineage>
        <taxon>Bacteria</taxon>
        <taxon>Bacillati</taxon>
        <taxon>Bacillota</taxon>
        <taxon>Clostridia</taxon>
        <taxon>Eubacteriales</taxon>
        <taxon>Oscillospiraceae</taxon>
        <taxon>Allofournierella</taxon>
    </lineage>
</organism>
<name>A0A9D2ADV5_9FIRM</name>
<dbReference type="InterPro" id="IPR013783">
    <property type="entry name" value="Ig-like_fold"/>
</dbReference>
<feature type="domain" description="SGNH hydrolase-type esterase" evidence="3">
    <location>
        <begin position="97"/>
        <end position="262"/>
    </location>
</feature>
<dbReference type="InterPro" id="IPR036514">
    <property type="entry name" value="SGNH_hydro_sf"/>
</dbReference>
<proteinExistence type="predicted"/>
<dbReference type="InterPro" id="IPR036179">
    <property type="entry name" value="Ig-like_dom_sf"/>
</dbReference>
<dbReference type="InterPro" id="IPR044060">
    <property type="entry name" value="Bacterial_rp_domain"/>
</dbReference>